<dbReference type="EMBL" id="UINC01082190">
    <property type="protein sequence ID" value="SVC26731.1"/>
    <property type="molecule type" value="Genomic_DNA"/>
</dbReference>
<reference evidence="2" key="1">
    <citation type="submission" date="2018-05" db="EMBL/GenBank/DDBJ databases">
        <authorList>
            <person name="Lanie J.A."/>
            <person name="Ng W.-L."/>
            <person name="Kazmierczak K.M."/>
            <person name="Andrzejewski T.M."/>
            <person name="Davidsen T.M."/>
            <person name="Wayne K.J."/>
            <person name="Tettelin H."/>
            <person name="Glass J.I."/>
            <person name="Rusch D."/>
            <person name="Podicherti R."/>
            <person name="Tsui H.-C.T."/>
            <person name="Winkler M.E."/>
        </authorList>
    </citation>
    <scope>NUCLEOTIDE SEQUENCE</scope>
</reference>
<accession>A0A382KVR1</accession>
<evidence type="ECO:0008006" key="3">
    <source>
        <dbReference type="Google" id="ProtNLM"/>
    </source>
</evidence>
<dbReference type="AlphaFoldDB" id="A0A382KVR1"/>
<gene>
    <name evidence="2" type="ORF">METZ01_LOCUS279585</name>
</gene>
<evidence type="ECO:0000256" key="1">
    <source>
        <dbReference type="SAM" id="Phobius"/>
    </source>
</evidence>
<sequence length="80" mass="8746">VVNISILLAAVVIIILLGFLIYLNVKSDSQKTNSKESLKDLDQAVERQGATLRDLSRDIQSFQDPLSKLNRYLSGGTLAG</sequence>
<keyword evidence="1" id="KW-1133">Transmembrane helix</keyword>
<name>A0A382KVR1_9ZZZZ</name>
<protein>
    <recommendedName>
        <fullName evidence="3">DNA recombination protein RmuC</fullName>
    </recommendedName>
</protein>
<keyword evidence="1" id="KW-0472">Membrane</keyword>
<evidence type="ECO:0000313" key="2">
    <source>
        <dbReference type="EMBL" id="SVC26731.1"/>
    </source>
</evidence>
<proteinExistence type="predicted"/>
<feature type="non-terminal residue" evidence="2">
    <location>
        <position position="80"/>
    </location>
</feature>
<feature type="non-terminal residue" evidence="2">
    <location>
        <position position="1"/>
    </location>
</feature>
<keyword evidence="1" id="KW-0812">Transmembrane</keyword>
<organism evidence="2">
    <name type="scientific">marine metagenome</name>
    <dbReference type="NCBI Taxonomy" id="408172"/>
    <lineage>
        <taxon>unclassified sequences</taxon>
        <taxon>metagenomes</taxon>
        <taxon>ecological metagenomes</taxon>
    </lineage>
</organism>
<feature type="transmembrane region" description="Helical" evidence="1">
    <location>
        <begin position="6"/>
        <end position="25"/>
    </location>
</feature>